<sequence>RTAGVIFFGGGYRMSAFMQVAENTSPDSDLWITMEGWDGTVYQASIPLQQASPTTVVWLKKQGIKP</sequence>
<dbReference type="EMBL" id="AOKF01002164">
    <property type="protein sequence ID" value="EPN54793.1"/>
    <property type="molecule type" value="Genomic_DNA"/>
</dbReference>
<comment type="caution">
    <text evidence="1">The sequence shown here is derived from an EMBL/GenBank/DDBJ whole genome shotgun (WGS) entry which is preliminary data.</text>
</comment>
<evidence type="ECO:0000313" key="1">
    <source>
        <dbReference type="EMBL" id="EPN54793.1"/>
    </source>
</evidence>
<reference evidence="1 2" key="1">
    <citation type="journal article" date="2013" name="PLoS Pathog.">
        <title>Genomic analysis of the Kiwifruit pathogen Pseudomonas syringae pv. actinidiae provides insight into the origins of an emergent plant disease.</title>
        <authorList>
            <person name="McCann H.C."/>
            <person name="Rikkerink E.H."/>
            <person name="Bertels F."/>
            <person name="Fiers M."/>
            <person name="Lu A."/>
            <person name="Rees-George J."/>
            <person name="Andersen M.T."/>
            <person name="Gleave A.P."/>
            <person name="Haubold B."/>
            <person name="Wohlers M.W."/>
            <person name="Guttman D.S."/>
            <person name="Wang P.W."/>
            <person name="Straub C."/>
            <person name="Vanneste J.L."/>
            <person name="Rainey P.B."/>
            <person name="Templeton M.D."/>
        </authorList>
    </citation>
    <scope>NUCLEOTIDE SEQUENCE [LARGE SCALE GENOMIC DNA]</scope>
    <source>
        <strain evidence="1 2">ICMP 19096</strain>
    </source>
</reference>
<proteinExistence type="predicted"/>
<protein>
    <submittedName>
        <fullName evidence="1">Uncharacterized protein</fullName>
    </submittedName>
</protein>
<dbReference type="Proteomes" id="UP000018849">
    <property type="component" value="Unassembled WGS sequence"/>
</dbReference>
<feature type="non-terminal residue" evidence="1">
    <location>
        <position position="1"/>
    </location>
</feature>
<gene>
    <name evidence="1" type="ORF">A245_25076</name>
</gene>
<accession>A0A656JTX9</accession>
<evidence type="ECO:0000313" key="2">
    <source>
        <dbReference type="Proteomes" id="UP000018849"/>
    </source>
</evidence>
<name>A0A656JTX9_PSESF</name>
<dbReference type="AlphaFoldDB" id="A0A656JTX9"/>
<organism evidence="1 2">
    <name type="scientific">Pseudomonas syringae pv. actinidiae ICMP 19096</name>
    <dbReference type="NCBI Taxonomy" id="1194405"/>
    <lineage>
        <taxon>Bacteria</taxon>
        <taxon>Pseudomonadati</taxon>
        <taxon>Pseudomonadota</taxon>
        <taxon>Gammaproteobacteria</taxon>
        <taxon>Pseudomonadales</taxon>
        <taxon>Pseudomonadaceae</taxon>
        <taxon>Pseudomonas</taxon>
        <taxon>Pseudomonas syringae</taxon>
    </lineage>
</organism>